<sequence length="470" mass="49328">MEAVLVYMPFLLFFAVCGVLMLGYPVALSLAGTALAFAGLGFALQSLGVAVPFEGRFMSAMPNRLYGIMTNQTLLAVPLFVLMGVLLEKSRVAETLLDAMALLFGALRGGLGISVVLVGMLLAASTGIVGATVVTMGLLSLPTMLKRGYSPALATGTICATGTLGQIIPPSIALVLLGDVLSNAYQQAQLAMGVWSPRTLSVGDLFIGALIPGLILVVAYILYISAVAWLKPETAPPADREALMNELDHRGSIWPLLLKGLVPPVLLIVAVLGSILGGFATPTEASAVGAFGALVLALAKRRLSLPVLKDVARTTTHVTSMVFLILIGAALFSLVFRAYGGEHLVTELFEALPGGVIGATLVVMLVIFLLGFILDFIEITFVVVPIVGPVLLAMGVDPIWLGIMIAINLQTSFLTPPFGFALFYLRGVTPDSVPTTAIYRGVIPFILLQLTMLGALALFPALATWLPSVL</sequence>
<evidence type="ECO:0000256" key="1">
    <source>
        <dbReference type="ARBA" id="ARBA00004429"/>
    </source>
</evidence>
<reference evidence="10" key="1">
    <citation type="submission" date="2016-10" db="EMBL/GenBank/DDBJ databases">
        <authorList>
            <person name="Varghese N."/>
            <person name="Submissions S."/>
        </authorList>
    </citation>
    <scope>NUCLEOTIDE SEQUENCE [LARGE SCALE GENOMIC DNA]</scope>
    <source>
        <strain evidence="10">AAP</strain>
    </source>
</reference>
<comment type="similarity">
    <text evidence="7">Belongs to the TRAP transporter large permease family.</text>
</comment>
<evidence type="ECO:0000259" key="8">
    <source>
        <dbReference type="Pfam" id="PF06808"/>
    </source>
</evidence>
<evidence type="ECO:0000256" key="4">
    <source>
        <dbReference type="ARBA" id="ARBA00022692"/>
    </source>
</evidence>
<name>A0A1G9T987_9GAMM</name>
<evidence type="ECO:0000256" key="2">
    <source>
        <dbReference type="ARBA" id="ARBA00022475"/>
    </source>
</evidence>
<dbReference type="InterPro" id="IPR010656">
    <property type="entry name" value="DctM"/>
</dbReference>
<feature type="transmembrane region" description="Helical" evidence="7">
    <location>
        <begin position="65"/>
        <end position="87"/>
    </location>
</feature>
<comment type="function">
    <text evidence="7">Part of the tripartite ATP-independent periplasmic (TRAP) transport system.</text>
</comment>
<comment type="subcellular location">
    <subcellularLocation>
        <location evidence="1 7">Cell inner membrane</location>
        <topology evidence="1 7">Multi-pass membrane protein</topology>
    </subcellularLocation>
</comment>
<evidence type="ECO:0000256" key="5">
    <source>
        <dbReference type="ARBA" id="ARBA00022989"/>
    </source>
</evidence>
<feature type="transmembrane region" description="Helical" evidence="7">
    <location>
        <begin position="6"/>
        <end position="27"/>
    </location>
</feature>
<evidence type="ECO:0000313" key="9">
    <source>
        <dbReference type="EMBL" id="SDM44188.1"/>
    </source>
</evidence>
<evidence type="ECO:0000256" key="3">
    <source>
        <dbReference type="ARBA" id="ARBA00022519"/>
    </source>
</evidence>
<feature type="transmembrane region" description="Helical" evidence="7">
    <location>
        <begin position="320"/>
        <end position="339"/>
    </location>
</feature>
<keyword evidence="4 7" id="KW-0812">Transmembrane</keyword>
<organism evidence="9 10">
    <name type="scientific">Franzmannia pantelleriensis</name>
    <dbReference type="NCBI Taxonomy" id="48727"/>
    <lineage>
        <taxon>Bacteria</taxon>
        <taxon>Pseudomonadati</taxon>
        <taxon>Pseudomonadota</taxon>
        <taxon>Gammaproteobacteria</taxon>
        <taxon>Oceanospirillales</taxon>
        <taxon>Halomonadaceae</taxon>
        <taxon>Franzmannia</taxon>
    </lineage>
</organism>
<dbReference type="STRING" id="48727.SAMN05192555_11351"/>
<keyword evidence="6 7" id="KW-0472">Membrane</keyword>
<protein>
    <recommendedName>
        <fullName evidence="7">TRAP transporter large permease protein</fullName>
    </recommendedName>
</protein>
<feature type="transmembrane region" description="Helical" evidence="7">
    <location>
        <begin position="437"/>
        <end position="463"/>
    </location>
</feature>
<dbReference type="Pfam" id="PF06808">
    <property type="entry name" value="DctM"/>
    <property type="match status" value="1"/>
</dbReference>
<feature type="transmembrane region" description="Helical" evidence="7">
    <location>
        <begin position="34"/>
        <end position="53"/>
    </location>
</feature>
<feature type="transmembrane region" description="Helical" evidence="7">
    <location>
        <begin position="402"/>
        <end position="425"/>
    </location>
</feature>
<evidence type="ECO:0000256" key="7">
    <source>
        <dbReference type="RuleBase" id="RU369079"/>
    </source>
</evidence>
<dbReference type="AlphaFoldDB" id="A0A1G9T987"/>
<dbReference type="GO" id="GO:0022857">
    <property type="term" value="F:transmembrane transporter activity"/>
    <property type="evidence" value="ECO:0007669"/>
    <property type="project" value="UniProtKB-UniRule"/>
</dbReference>
<feature type="domain" description="TRAP C4-dicarboxylate transport system permease DctM subunit" evidence="8">
    <location>
        <begin position="16"/>
        <end position="462"/>
    </location>
</feature>
<feature type="transmembrane region" description="Helical" evidence="7">
    <location>
        <begin position="379"/>
        <end position="396"/>
    </location>
</feature>
<dbReference type="InterPro" id="IPR004681">
    <property type="entry name" value="TRAP_DctM"/>
</dbReference>
<dbReference type="PANTHER" id="PTHR33362:SF7">
    <property type="entry name" value="SLL1103 PROTEIN"/>
    <property type="match status" value="1"/>
</dbReference>
<evidence type="ECO:0000313" key="10">
    <source>
        <dbReference type="Proteomes" id="UP000199107"/>
    </source>
</evidence>
<keyword evidence="10" id="KW-1185">Reference proteome</keyword>
<comment type="subunit">
    <text evidence="7">The complex comprises the extracytoplasmic solute receptor protein and the two transmembrane proteins.</text>
</comment>
<feature type="transmembrane region" description="Helical" evidence="7">
    <location>
        <begin position="152"/>
        <end position="177"/>
    </location>
</feature>
<keyword evidence="2" id="KW-1003">Cell membrane</keyword>
<keyword evidence="7" id="KW-0813">Transport</keyword>
<accession>A0A1G9T987</accession>
<dbReference type="GO" id="GO:0005886">
    <property type="term" value="C:plasma membrane"/>
    <property type="evidence" value="ECO:0007669"/>
    <property type="project" value="UniProtKB-SubCell"/>
</dbReference>
<dbReference type="PANTHER" id="PTHR33362">
    <property type="entry name" value="SIALIC ACID TRAP TRANSPORTER PERMEASE PROTEIN SIAT-RELATED"/>
    <property type="match status" value="1"/>
</dbReference>
<dbReference type="Proteomes" id="UP000199107">
    <property type="component" value="Unassembled WGS sequence"/>
</dbReference>
<feature type="transmembrane region" description="Helical" evidence="7">
    <location>
        <begin position="128"/>
        <end position="145"/>
    </location>
</feature>
<feature type="transmembrane region" description="Helical" evidence="7">
    <location>
        <begin position="99"/>
        <end position="122"/>
    </location>
</feature>
<keyword evidence="3 7" id="KW-0997">Cell inner membrane</keyword>
<keyword evidence="5 7" id="KW-1133">Transmembrane helix</keyword>
<feature type="transmembrane region" description="Helical" evidence="7">
    <location>
        <begin position="351"/>
        <end position="372"/>
    </location>
</feature>
<dbReference type="EMBL" id="FNGH01000013">
    <property type="protein sequence ID" value="SDM44188.1"/>
    <property type="molecule type" value="Genomic_DNA"/>
</dbReference>
<feature type="transmembrane region" description="Helical" evidence="7">
    <location>
        <begin position="279"/>
        <end position="299"/>
    </location>
</feature>
<evidence type="ECO:0000256" key="6">
    <source>
        <dbReference type="ARBA" id="ARBA00023136"/>
    </source>
</evidence>
<proteinExistence type="inferred from homology"/>
<gene>
    <name evidence="9" type="ORF">SAMN05192555_11351</name>
</gene>
<feature type="transmembrane region" description="Helical" evidence="7">
    <location>
        <begin position="205"/>
        <end position="230"/>
    </location>
</feature>
<dbReference type="NCBIfam" id="TIGR00786">
    <property type="entry name" value="dctM"/>
    <property type="match status" value="1"/>
</dbReference>